<keyword evidence="5 7" id="KW-0067">ATP-binding</keyword>
<keyword evidence="7" id="KW-0963">Cytoplasm</keyword>
<protein>
    <recommendedName>
        <fullName evidence="7">Shikimate kinase</fullName>
        <shortName evidence="7">SK</shortName>
        <ecNumber evidence="7">2.7.1.71</ecNumber>
    </recommendedName>
</protein>
<keyword evidence="7" id="KW-0460">Magnesium</keyword>
<dbReference type="CDD" id="cd00464">
    <property type="entry name" value="SK"/>
    <property type="match status" value="1"/>
</dbReference>
<comment type="cofactor">
    <cofactor evidence="7">
        <name>Mg(2+)</name>
        <dbReference type="ChEBI" id="CHEBI:18420"/>
    </cofactor>
    <text evidence="7">Binds 1 Mg(2+) ion per subunit.</text>
</comment>
<dbReference type="GO" id="GO:0004765">
    <property type="term" value="F:shikimate kinase activity"/>
    <property type="evidence" value="ECO:0007669"/>
    <property type="project" value="UniProtKB-UniRule"/>
</dbReference>
<keyword evidence="7" id="KW-0479">Metal-binding</keyword>
<evidence type="ECO:0000256" key="7">
    <source>
        <dbReference type="HAMAP-Rule" id="MF_00109"/>
    </source>
</evidence>
<comment type="subcellular location">
    <subcellularLocation>
        <location evidence="7">Cytoplasm</location>
    </subcellularLocation>
</comment>
<dbReference type="GO" id="GO:0008652">
    <property type="term" value="P:amino acid biosynthetic process"/>
    <property type="evidence" value="ECO:0007669"/>
    <property type="project" value="UniProtKB-KW"/>
</dbReference>
<comment type="subunit">
    <text evidence="7">Monomer.</text>
</comment>
<keyword evidence="6 7" id="KW-0057">Aromatic amino acid biosynthesis</keyword>
<dbReference type="Gene3D" id="3.40.50.300">
    <property type="entry name" value="P-loop containing nucleotide triphosphate hydrolases"/>
    <property type="match status" value="1"/>
</dbReference>
<dbReference type="InterPro" id="IPR027417">
    <property type="entry name" value="P-loop_NTPase"/>
</dbReference>
<reference evidence="8 9" key="1">
    <citation type="journal article" date="2016" name="Nat. Commun.">
        <title>Thousands of microbial genomes shed light on interconnected biogeochemical processes in an aquifer system.</title>
        <authorList>
            <person name="Anantharaman K."/>
            <person name="Brown C.T."/>
            <person name="Hug L.A."/>
            <person name="Sharon I."/>
            <person name="Castelle C.J."/>
            <person name="Probst A.J."/>
            <person name="Thomas B.C."/>
            <person name="Singh A."/>
            <person name="Wilkins M.J."/>
            <person name="Karaoz U."/>
            <person name="Brodie E.L."/>
            <person name="Williams K.H."/>
            <person name="Hubbard S.S."/>
            <person name="Banfield J.F."/>
        </authorList>
    </citation>
    <scope>NUCLEOTIDE SEQUENCE [LARGE SCALE GENOMIC DNA]</scope>
</reference>
<dbReference type="PRINTS" id="PR01100">
    <property type="entry name" value="SHIKIMTKNASE"/>
</dbReference>
<feature type="binding site" evidence="7">
    <location>
        <begin position="10"/>
        <end position="15"/>
    </location>
    <ligand>
        <name>ATP</name>
        <dbReference type="ChEBI" id="CHEBI:30616"/>
    </ligand>
</feature>
<dbReference type="UniPathway" id="UPA00053">
    <property type="reaction ID" value="UER00088"/>
</dbReference>
<keyword evidence="2 7" id="KW-0808">Transferase</keyword>
<feature type="binding site" evidence="7">
    <location>
        <position position="14"/>
    </location>
    <ligand>
        <name>Mg(2+)</name>
        <dbReference type="ChEBI" id="CHEBI:18420"/>
    </ligand>
</feature>
<proteinExistence type="inferred from homology"/>
<dbReference type="HAMAP" id="MF_00109">
    <property type="entry name" value="Shikimate_kinase"/>
    <property type="match status" value="1"/>
</dbReference>
<evidence type="ECO:0000256" key="6">
    <source>
        <dbReference type="ARBA" id="ARBA00023141"/>
    </source>
</evidence>
<dbReference type="GO" id="GO:0005524">
    <property type="term" value="F:ATP binding"/>
    <property type="evidence" value="ECO:0007669"/>
    <property type="project" value="UniProtKB-UniRule"/>
</dbReference>
<name>A0A1F6CVG6_9BACT</name>
<comment type="pathway">
    <text evidence="7">Metabolic intermediate biosynthesis; chorismate biosynthesis; chorismate from D-erythrose 4-phosphate and phosphoenolpyruvate: step 5/7.</text>
</comment>
<comment type="caution">
    <text evidence="8">The sequence shown here is derived from an EMBL/GenBank/DDBJ whole genome shotgun (WGS) entry which is preliminary data.</text>
</comment>
<gene>
    <name evidence="7" type="primary">aroK</name>
    <name evidence="8" type="ORF">A2851_03645</name>
</gene>
<evidence type="ECO:0000256" key="2">
    <source>
        <dbReference type="ARBA" id="ARBA00022679"/>
    </source>
</evidence>
<dbReference type="GO" id="GO:0005829">
    <property type="term" value="C:cytosol"/>
    <property type="evidence" value="ECO:0007669"/>
    <property type="project" value="TreeGrafter"/>
</dbReference>
<feature type="binding site" evidence="7">
    <location>
        <position position="80"/>
    </location>
    <ligand>
        <name>substrate</name>
    </ligand>
</feature>
<feature type="binding site" evidence="7">
    <location>
        <position position="117"/>
    </location>
    <ligand>
        <name>ATP</name>
        <dbReference type="ChEBI" id="CHEBI:30616"/>
    </ligand>
</feature>
<evidence type="ECO:0000256" key="5">
    <source>
        <dbReference type="ARBA" id="ARBA00022840"/>
    </source>
</evidence>
<dbReference type="EC" id="2.7.1.71" evidence="7"/>
<dbReference type="EMBL" id="MFKT01000016">
    <property type="protein sequence ID" value="OGG53154.1"/>
    <property type="molecule type" value="Genomic_DNA"/>
</dbReference>
<dbReference type="STRING" id="1798480.A2851_03645"/>
<accession>A0A1F6CVG6</accession>
<evidence type="ECO:0000256" key="4">
    <source>
        <dbReference type="ARBA" id="ARBA00022777"/>
    </source>
</evidence>
<keyword evidence="3 7" id="KW-0547">Nucleotide-binding</keyword>
<dbReference type="Proteomes" id="UP000176863">
    <property type="component" value="Unassembled WGS sequence"/>
</dbReference>
<dbReference type="InterPro" id="IPR000623">
    <property type="entry name" value="Shikimate_kinase/TSH1"/>
</dbReference>
<dbReference type="SUPFAM" id="SSF52540">
    <property type="entry name" value="P-loop containing nucleoside triphosphate hydrolases"/>
    <property type="match status" value="1"/>
</dbReference>
<dbReference type="GO" id="GO:0000287">
    <property type="term" value="F:magnesium ion binding"/>
    <property type="evidence" value="ECO:0007669"/>
    <property type="project" value="UniProtKB-UniRule"/>
</dbReference>
<evidence type="ECO:0000313" key="9">
    <source>
        <dbReference type="Proteomes" id="UP000176863"/>
    </source>
</evidence>
<dbReference type="GO" id="GO:0009073">
    <property type="term" value="P:aromatic amino acid family biosynthetic process"/>
    <property type="evidence" value="ECO:0007669"/>
    <property type="project" value="UniProtKB-KW"/>
</dbReference>
<dbReference type="Pfam" id="PF01202">
    <property type="entry name" value="SKI"/>
    <property type="match status" value="1"/>
</dbReference>
<sequence>MNVTLIGMSGAGKSYIGQKLAESLGLEFLDVDRMLLEPAHKKPLQDILDELGDEKFMQWEERMMIDATTDKDGLLISTPGSVAYEKDALEHFKNISSVVYLRVPFSVIEKRVGTTPRGIVGLGKKTLRELYDERHLLYQKHAHFEADAHERDVSGVIETIKGFLHSRK</sequence>
<comment type="similarity">
    <text evidence="7">Belongs to the shikimate kinase family.</text>
</comment>
<feature type="binding site" evidence="7">
    <location>
        <position position="134"/>
    </location>
    <ligand>
        <name>substrate</name>
    </ligand>
</feature>
<dbReference type="PANTHER" id="PTHR21087">
    <property type="entry name" value="SHIKIMATE KINASE"/>
    <property type="match status" value="1"/>
</dbReference>
<dbReference type="InterPro" id="IPR031322">
    <property type="entry name" value="Shikimate/glucono_kinase"/>
</dbReference>
<comment type="catalytic activity">
    <reaction evidence="7">
        <text>shikimate + ATP = 3-phosphoshikimate + ADP + H(+)</text>
        <dbReference type="Rhea" id="RHEA:13121"/>
        <dbReference type="ChEBI" id="CHEBI:15378"/>
        <dbReference type="ChEBI" id="CHEBI:30616"/>
        <dbReference type="ChEBI" id="CHEBI:36208"/>
        <dbReference type="ChEBI" id="CHEBI:145989"/>
        <dbReference type="ChEBI" id="CHEBI:456216"/>
        <dbReference type="EC" id="2.7.1.71"/>
    </reaction>
</comment>
<evidence type="ECO:0000256" key="1">
    <source>
        <dbReference type="ARBA" id="ARBA00022605"/>
    </source>
</evidence>
<evidence type="ECO:0000313" key="8">
    <source>
        <dbReference type="EMBL" id="OGG53154.1"/>
    </source>
</evidence>
<dbReference type="AlphaFoldDB" id="A0A1F6CVG6"/>
<keyword evidence="1 7" id="KW-0028">Amino-acid biosynthesis</keyword>
<dbReference type="GO" id="GO:0009423">
    <property type="term" value="P:chorismate biosynthetic process"/>
    <property type="evidence" value="ECO:0007669"/>
    <property type="project" value="UniProtKB-UniRule"/>
</dbReference>
<feature type="binding site" evidence="7">
    <location>
        <position position="32"/>
    </location>
    <ligand>
        <name>substrate</name>
    </ligand>
</feature>
<comment type="function">
    <text evidence="7">Catalyzes the specific phosphorylation of the 3-hydroxyl group of shikimic acid using ATP as a cosubstrate.</text>
</comment>
<feature type="binding site" evidence="7">
    <location>
        <position position="151"/>
    </location>
    <ligand>
        <name>ATP</name>
        <dbReference type="ChEBI" id="CHEBI:30616"/>
    </ligand>
</feature>
<comment type="caution">
    <text evidence="7">Lacks conserved residue(s) required for the propagation of feature annotation.</text>
</comment>
<dbReference type="PANTHER" id="PTHR21087:SF16">
    <property type="entry name" value="SHIKIMATE KINASE 1, CHLOROPLASTIC"/>
    <property type="match status" value="1"/>
</dbReference>
<organism evidence="8 9">
    <name type="scientific">Candidatus Kaiserbacteria bacterium RIFCSPHIGHO2_01_FULL_53_29</name>
    <dbReference type="NCBI Taxonomy" id="1798480"/>
    <lineage>
        <taxon>Bacteria</taxon>
        <taxon>Candidatus Kaiseribacteriota</taxon>
    </lineage>
</organism>
<evidence type="ECO:0000256" key="3">
    <source>
        <dbReference type="ARBA" id="ARBA00022741"/>
    </source>
</evidence>
<keyword evidence="4 7" id="KW-0418">Kinase</keyword>